<dbReference type="SUPFAM" id="SSF69572">
    <property type="entry name" value="Activating enzymes of the ubiquitin-like proteins"/>
    <property type="match status" value="1"/>
</dbReference>
<feature type="domain" description="THIF-type NAD/FAD binding fold" evidence="1">
    <location>
        <begin position="177"/>
        <end position="326"/>
    </location>
</feature>
<name>A0A964E1P7_9PROT</name>
<protein>
    <submittedName>
        <fullName evidence="2">ThiF family adenylyltransferase</fullName>
    </submittedName>
</protein>
<comment type="caution">
    <text evidence="2">The sequence shown here is derived from an EMBL/GenBank/DDBJ whole genome shotgun (WGS) entry which is preliminary data.</text>
</comment>
<sequence length="464" mass="50643">MSAIKLRMTKRQQHALKVHLLPGDGLEAVAVALCGRRCGDAVHALSVLDILPIPYDECSVRRSDRVTWSTRRMIPLLERAAKYDLAVMKIHSHPGGYRAFSSVDDESDDDMFNSVYGWTDSAYPHVSAVMLPDGEMFGRAILPDGSKQPLEAISVVGDDIQIFTPATSAATPSFVRRHAQMFGAGTVSRLRSMSAAVVGCSGTGSPLIEQLARLGFGRLVLIDPDVVEEKNLNRILNSTREDSYLERPKVEVMARSIAAMGFGTDLKIIRADLGTPVGIKAVAQCDVLFGCMDGVEGRAILNRIAAFYTIPYFDLGVKLEADGKGGIDEAVGAIHYLRPDGDTLTDRRVYTQQQLMAEGLKRTDPAAYRDQVARGYIRGVPEDRPAVISINMQVASIAVNEFLARLHPYRLDDNASTAIVRVNFVGSEVIRSEEGEPSGMFSKWVGRGDTTPLLNMPALSEEES</sequence>
<dbReference type="Pfam" id="PF00899">
    <property type="entry name" value="ThiF"/>
    <property type="match status" value="1"/>
</dbReference>
<keyword evidence="3" id="KW-1185">Reference proteome</keyword>
<dbReference type="InterPro" id="IPR000594">
    <property type="entry name" value="ThiF_NAD_FAD-bd"/>
</dbReference>
<keyword evidence="2" id="KW-0808">Transferase</keyword>
<dbReference type="PANTHER" id="PTHR43267:SF3">
    <property type="entry name" value="THIF PROTEIN"/>
    <property type="match status" value="1"/>
</dbReference>
<dbReference type="PANTHER" id="PTHR43267">
    <property type="entry name" value="TRNA THREONYLCARBAMOYLADENOSINE DEHYDRATASE"/>
    <property type="match status" value="1"/>
</dbReference>
<gene>
    <name evidence="2" type="ORF">ASILVAE211_25005</name>
</gene>
<dbReference type="EMBL" id="JAESVB010000037">
    <property type="protein sequence ID" value="MCB8878459.1"/>
    <property type="molecule type" value="Genomic_DNA"/>
</dbReference>
<reference evidence="2" key="2">
    <citation type="submission" date="2021-01" db="EMBL/GenBank/DDBJ databases">
        <authorList>
            <person name="Mieszkin S."/>
            <person name="Pouder E."/>
            <person name="Alain K."/>
        </authorList>
    </citation>
    <scope>NUCLEOTIDE SEQUENCE</scope>
    <source>
        <strain evidence="2">HW T2.11</strain>
    </source>
</reference>
<dbReference type="Gene3D" id="3.40.50.720">
    <property type="entry name" value="NAD(P)-binding Rossmann-like Domain"/>
    <property type="match status" value="1"/>
</dbReference>
<dbReference type="RefSeq" id="WP_227324103.1">
    <property type="nucleotide sequence ID" value="NZ_JAESVB010000037.1"/>
</dbReference>
<proteinExistence type="predicted"/>
<keyword evidence="2" id="KW-0548">Nucleotidyltransferase</keyword>
<dbReference type="GO" id="GO:0016779">
    <property type="term" value="F:nucleotidyltransferase activity"/>
    <property type="evidence" value="ECO:0007669"/>
    <property type="project" value="UniProtKB-KW"/>
</dbReference>
<dbReference type="Proteomes" id="UP000708298">
    <property type="component" value="Unassembled WGS sequence"/>
</dbReference>
<dbReference type="GO" id="GO:0061504">
    <property type="term" value="P:cyclic threonylcarbamoyladenosine biosynthetic process"/>
    <property type="evidence" value="ECO:0007669"/>
    <property type="project" value="TreeGrafter"/>
</dbReference>
<dbReference type="CDD" id="cd01483">
    <property type="entry name" value="E1_enzyme_family"/>
    <property type="match status" value="1"/>
</dbReference>
<organism evidence="2 3">
    <name type="scientific">Acidisoma silvae</name>
    <dbReference type="NCBI Taxonomy" id="2802396"/>
    <lineage>
        <taxon>Bacteria</taxon>
        <taxon>Pseudomonadati</taxon>
        <taxon>Pseudomonadota</taxon>
        <taxon>Alphaproteobacteria</taxon>
        <taxon>Acetobacterales</taxon>
        <taxon>Acidocellaceae</taxon>
        <taxon>Acidisoma</taxon>
    </lineage>
</organism>
<dbReference type="GO" id="GO:0008641">
    <property type="term" value="F:ubiquitin-like modifier activating enzyme activity"/>
    <property type="evidence" value="ECO:0007669"/>
    <property type="project" value="InterPro"/>
</dbReference>
<dbReference type="GO" id="GO:0061503">
    <property type="term" value="F:tRNA threonylcarbamoyladenosine dehydratase"/>
    <property type="evidence" value="ECO:0007669"/>
    <property type="project" value="TreeGrafter"/>
</dbReference>
<evidence type="ECO:0000259" key="1">
    <source>
        <dbReference type="Pfam" id="PF00899"/>
    </source>
</evidence>
<dbReference type="InterPro" id="IPR045886">
    <property type="entry name" value="ThiF/MoeB/HesA"/>
</dbReference>
<dbReference type="AlphaFoldDB" id="A0A964E1P7"/>
<evidence type="ECO:0000313" key="3">
    <source>
        <dbReference type="Proteomes" id="UP000708298"/>
    </source>
</evidence>
<evidence type="ECO:0000313" key="2">
    <source>
        <dbReference type="EMBL" id="MCB8878459.1"/>
    </source>
</evidence>
<accession>A0A964E1P7</accession>
<reference evidence="2" key="1">
    <citation type="journal article" date="2021" name="Microorganisms">
        <title>Acidisoma silvae sp. nov. and Acidisomacellulosilytica sp. nov., Two Acidophilic Bacteria Isolated from Decaying Wood, Hydrolyzing Cellulose and Producing Poly-3-hydroxybutyrate.</title>
        <authorList>
            <person name="Mieszkin S."/>
            <person name="Pouder E."/>
            <person name="Uroz S."/>
            <person name="Simon-Colin C."/>
            <person name="Alain K."/>
        </authorList>
    </citation>
    <scope>NUCLEOTIDE SEQUENCE</scope>
    <source>
        <strain evidence="2">HW T2.11</strain>
    </source>
</reference>
<dbReference type="InterPro" id="IPR035985">
    <property type="entry name" value="Ubiquitin-activating_enz"/>
</dbReference>